<feature type="region of interest" description="Disordered" evidence="1">
    <location>
        <begin position="46"/>
        <end position="69"/>
    </location>
</feature>
<dbReference type="EMBL" id="BKCP01005128">
    <property type="protein sequence ID" value="GER36297.1"/>
    <property type="molecule type" value="Genomic_DNA"/>
</dbReference>
<feature type="compositionally biased region" description="Polar residues" evidence="1">
    <location>
        <begin position="56"/>
        <end position="69"/>
    </location>
</feature>
<dbReference type="AlphaFoldDB" id="A0A5A7PVZ0"/>
<sequence length="179" mass="20651">MTEVILESWSRYNHPDNLRRRWNRGLTDRFPTPKILLLCPQTTLVGHPPLEPATTEPKSNTDSSSSESLKSGIFDWQPHTNHVDNTYHNMSEYFQQFFKYIVDLKKRTLKLPDSLNHQYIHRTPLECTLTTREGRSERALGYRCGPCGRGSLISFLCCGRGRKWKDGVLGGRLMKKPGM</sequence>
<evidence type="ECO:0000256" key="1">
    <source>
        <dbReference type="SAM" id="MobiDB-lite"/>
    </source>
</evidence>
<keyword evidence="3" id="KW-1185">Reference proteome</keyword>
<accession>A0A5A7PVZ0</accession>
<gene>
    <name evidence="2" type="ORF">STAS_12638</name>
</gene>
<comment type="caution">
    <text evidence="2">The sequence shown here is derived from an EMBL/GenBank/DDBJ whole genome shotgun (WGS) entry which is preliminary data.</text>
</comment>
<proteinExistence type="predicted"/>
<protein>
    <submittedName>
        <fullName evidence="2">3-glucanase</fullName>
    </submittedName>
</protein>
<organism evidence="2 3">
    <name type="scientific">Striga asiatica</name>
    <name type="common">Asiatic witchweed</name>
    <name type="synonym">Buchnera asiatica</name>
    <dbReference type="NCBI Taxonomy" id="4170"/>
    <lineage>
        <taxon>Eukaryota</taxon>
        <taxon>Viridiplantae</taxon>
        <taxon>Streptophyta</taxon>
        <taxon>Embryophyta</taxon>
        <taxon>Tracheophyta</taxon>
        <taxon>Spermatophyta</taxon>
        <taxon>Magnoliopsida</taxon>
        <taxon>eudicotyledons</taxon>
        <taxon>Gunneridae</taxon>
        <taxon>Pentapetalae</taxon>
        <taxon>asterids</taxon>
        <taxon>lamiids</taxon>
        <taxon>Lamiales</taxon>
        <taxon>Orobanchaceae</taxon>
        <taxon>Buchnereae</taxon>
        <taxon>Striga</taxon>
    </lineage>
</organism>
<name>A0A5A7PVZ0_STRAF</name>
<evidence type="ECO:0000313" key="2">
    <source>
        <dbReference type="EMBL" id="GER36297.1"/>
    </source>
</evidence>
<reference evidence="3" key="1">
    <citation type="journal article" date="2019" name="Curr. Biol.">
        <title>Genome Sequence of Striga asiatica Provides Insight into the Evolution of Plant Parasitism.</title>
        <authorList>
            <person name="Yoshida S."/>
            <person name="Kim S."/>
            <person name="Wafula E.K."/>
            <person name="Tanskanen J."/>
            <person name="Kim Y.M."/>
            <person name="Honaas L."/>
            <person name="Yang Z."/>
            <person name="Spallek T."/>
            <person name="Conn C.E."/>
            <person name="Ichihashi Y."/>
            <person name="Cheong K."/>
            <person name="Cui S."/>
            <person name="Der J.P."/>
            <person name="Gundlach H."/>
            <person name="Jiao Y."/>
            <person name="Hori C."/>
            <person name="Ishida J.K."/>
            <person name="Kasahara H."/>
            <person name="Kiba T."/>
            <person name="Kim M.S."/>
            <person name="Koo N."/>
            <person name="Laohavisit A."/>
            <person name="Lee Y.H."/>
            <person name="Lumba S."/>
            <person name="McCourt P."/>
            <person name="Mortimer J.C."/>
            <person name="Mutuku J.M."/>
            <person name="Nomura T."/>
            <person name="Sasaki-Sekimoto Y."/>
            <person name="Seto Y."/>
            <person name="Wang Y."/>
            <person name="Wakatake T."/>
            <person name="Sakakibara H."/>
            <person name="Demura T."/>
            <person name="Yamaguchi S."/>
            <person name="Yoneyama K."/>
            <person name="Manabe R.I."/>
            <person name="Nelson D.C."/>
            <person name="Schulman A.H."/>
            <person name="Timko M.P."/>
            <person name="dePamphilis C.W."/>
            <person name="Choi D."/>
            <person name="Shirasu K."/>
        </authorList>
    </citation>
    <scope>NUCLEOTIDE SEQUENCE [LARGE SCALE GENOMIC DNA]</scope>
    <source>
        <strain evidence="3">cv. UVA1</strain>
    </source>
</reference>
<evidence type="ECO:0000313" key="3">
    <source>
        <dbReference type="Proteomes" id="UP000325081"/>
    </source>
</evidence>
<dbReference type="Proteomes" id="UP000325081">
    <property type="component" value="Unassembled WGS sequence"/>
</dbReference>